<keyword evidence="1" id="KW-1133">Transmembrane helix</keyword>
<name>A0A4R1S2D3_HYDET</name>
<dbReference type="Gene3D" id="3.30.700.10">
    <property type="entry name" value="Glycoprotein, Type 4 Pilin"/>
    <property type="match status" value="1"/>
</dbReference>
<dbReference type="EMBL" id="SLUN01000005">
    <property type="protein sequence ID" value="TCL73336.1"/>
    <property type="molecule type" value="Genomic_DNA"/>
</dbReference>
<dbReference type="Pfam" id="PF07963">
    <property type="entry name" value="N_methyl"/>
    <property type="match status" value="1"/>
</dbReference>
<evidence type="ECO:0000313" key="2">
    <source>
        <dbReference type="EMBL" id="TCL73336.1"/>
    </source>
</evidence>
<evidence type="ECO:0000313" key="3">
    <source>
        <dbReference type="Proteomes" id="UP000295008"/>
    </source>
</evidence>
<comment type="caution">
    <text evidence="2">The sequence shown here is derived from an EMBL/GenBank/DDBJ whole genome shotgun (WGS) entry which is preliminary data.</text>
</comment>
<gene>
    <name evidence="2" type="ORF">EDC14_1005200</name>
</gene>
<protein>
    <submittedName>
        <fullName evidence="2">Prepilin-type N-terminal cleavage/methylation domain-containing protein</fullName>
    </submittedName>
</protein>
<dbReference type="Proteomes" id="UP000295008">
    <property type="component" value="Unassembled WGS sequence"/>
</dbReference>
<sequence>MRNQNGFSLIEVIIAVALLGVIALLAAVPAFQPDLYRVNVADQLAEEQIEICRNEEFEALANSSSQRTVTTRGVAVSYTVGVSVEGLNLNPAALSATASTPLDRALTAAEPEPDGSLDPQLKRVTVAVSAGGTVLARRSALLYPE</sequence>
<dbReference type="InterPro" id="IPR012902">
    <property type="entry name" value="N_methyl_site"/>
</dbReference>
<dbReference type="RefSeq" id="WP_165907845.1">
    <property type="nucleotide sequence ID" value="NZ_SLUN01000005.1"/>
</dbReference>
<proteinExistence type="predicted"/>
<keyword evidence="3" id="KW-1185">Reference proteome</keyword>
<dbReference type="NCBIfam" id="TIGR02532">
    <property type="entry name" value="IV_pilin_GFxxxE"/>
    <property type="match status" value="1"/>
</dbReference>
<reference evidence="2 3" key="1">
    <citation type="submission" date="2019-03" db="EMBL/GenBank/DDBJ databases">
        <title>Genomic Encyclopedia of Type Strains, Phase IV (KMG-IV): sequencing the most valuable type-strain genomes for metagenomic binning, comparative biology and taxonomic classification.</title>
        <authorList>
            <person name="Goeker M."/>
        </authorList>
    </citation>
    <scope>NUCLEOTIDE SEQUENCE [LARGE SCALE GENOMIC DNA]</scope>
    <source>
        <strain evidence="2 3">LX-B</strain>
    </source>
</reference>
<accession>A0A4R1S2D3</accession>
<keyword evidence="1" id="KW-0812">Transmembrane</keyword>
<dbReference type="AlphaFoldDB" id="A0A4R1S2D3"/>
<feature type="transmembrane region" description="Helical" evidence="1">
    <location>
        <begin position="12"/>
        <end position="31"/>
    </location>
</feature>
<organism evidence="2 3">
    <name type="scientific">Hydrogenispora ethanolica</name>
    <dbReference type="NCBI Taxonomy" id="1082276"/>
    <lineage>
        <taxon>Bacteria</taxon>
        <taxon>Bacillati</taxon>
        <taxon>Bacillota</taxon>
        <taxon>Hydrogenispora</taxon>
    </lineage>
</organism>
<evidence type="ECO:0000256" key="1">
    <source>
        <dbReference type="SAM" id="Phobius"/>
    </source>
</evidence>
<keyword evidence="1" id="KW-0472">Membrane</keyword>